<dbReference type="InterPro" id="IPR030972">
    <property type="entry name" value="UrcA_uranyl"/>
</dbReference>
<evidence type="ECO:0000313" key="2">
    <source>
        <dbReference type="EMBL" id="QNP44915.1"/>
    </source>
</evidence>
<sequence length="102" mass="11119">MRFLVMAAAVAVSSILLVPTLAHARQVDSVEQVSATVRYNPADLHTQEGAERFQKKVDAAIKIMCSRGRQNMPALISDTRRCIAGARQTAEQQLQLALADAQ</sequence>
<organism evidence="2 3">
    <name type="scientific">Sphingomonas sediminicola</name>
    <dbReference type="NCBI Taxonomy" id="386874"/>
    <lineage>
        <taxon>Bacteria</taxon>
        <taxon>Pseudomonadati</taxon>
        <taxon>Pseudomonadota</taxon>
        <taxon>Alphaproteobacteria</taxon>
        <taxon>Sphingomonadales</taxon>
        <taxon>Sphingomonadaceae</taxon>
        <taxon>Sphingomonas</taxon>
    </lineage>
</organism>
<evidence type="ECO:0000313" key="3">
    <source>
        <dbReference type="Proteomes" id="UP000516105"/>
    </source>
</evidence>
<reference evidence="2 3" key="1">
    <citation type="submission" date="2020-08" db="EMBL/GenBank/DDBJ databases">
        <title>Genome sequence of Sphingomonas sediminicola KACC 15039T.</title>
        <authorList>
            <person name="Hyun D.-W."/>
            <person name="Bae J.-W."/>
        </authorList>
    </citation>
    <scope>NUCLEOTIDE SEQUENCE [LARGE SCALE GENOMIC DNA]</scope>
    <source>
        <strain evidence="2 3">KACC 15039</strain>
    </source>
</reference>
<dbReference type="EMBL" id="CP060782">
    <property type="protein sequence ID" value="QNP44915.1"/>
    <property type="molecule type" value="Genomic_DNA"/>
</dbReference>
<dbReference type="RefSeq" id="WP_187707872.1">
    <property type="nucleotide sequence ID" value="NZ_CP060782.1"/>
</dbReference>
<proteinExistence type="predicted"/>
<gene>
    <name evidence="2" type="ORF">H9L14_09255</name>
</gene>
<protein>
    <submittedName>
        <fullName evidence="2">UrcA family protein</fullName>
    </submittedName>
</protein>
<keyword evidence="1" id="KW-0732">Signal</keyword>
<feature type="signal peptide" evidence="1">
    <location>
        <begin position="1"/>
        <end position="24"/>
    </location>
</feature>
<dbReference type="NCBIfam" id="TIGR04433">
    <property type="entry name" value="UrcA_uranyl"/>
    <property type="match status" value="1"/>
</dbReference>
<accession>A0ABX6T5J4</accession>
<evidence type="ECO:0000256" key="1">
    <source>
        <dbReference type="SAM" id="SignalP"/>
    </source>
</evidence>
<feature type="chain" id="PRO_5046091063" evidence="1">
    <location>
        <begin position="25"/>
        <end position="102"/>
    </location>
</feature>
<keyword evidence="3" id="KW-1185">Reference proteome</keyword>
<dbReference type="Proteomes" id="UP000516105">
    <property type="component" value="Chromosome"/>
</dbReference>
<name>A0ABX6T5J4_9SPHN</name>